<dbReference type="AlphaFoldDB" id="A0A941AU29"/>
<dbReference type="SUPFAM" id="SSF50370">
    <property type="entry name" value="Ricin B-like lectins"/>
    <property type="match status" value="1"/>
</dbReference>
<feature type="domain" description="Ricin B lectin" evidence="2">
    <location>
        <begin position="394"/>
        <end position="531"/>
    </location>
</feature>
<comment type="caution">
    <text evidence="3">The sequence shown here is derived from an EMBL/GenBank/DDBJ whole genome shotgun (WGS) entry which is preliminary data.</text>
</comment>
<dbReference type="InterPro" id="IPR024535">
    <property type="entry name" value="RHGA/B-epi-like_pectate_lyase"/>
</dbReference>
<feature type="chain" id="PRO_5038526435" evidence="1">
    <location>
        <begin position="22"/>
        <end position="533"/>
    </location>
</feature>
<dbReference type="EMBL" id="JAGKSQ010000015">
    <property type="protein sequence ID" value="MBP3953519.1"/>
    <property type="molecule type" value="Genomic_DNA"/>
</dbReference>
<dbReference type="SMART" id="SM00458">
    <property type="entry name" value="RICIN"/>
    <property type="match status" value="1"/>
</dbReference>
<dbReference type="NCBIfam" id="TIGR03804">
    <property type="entry name" value="para_beta_helix"/>
    <property type="match status" value="1"/>
</dbReference>
<dbReference type="InterPro" id="IPR007742">
    <property type="entry name" value="NosD_dom"/>
</dbReference>
<reference evidence="3" key="1">
    <citation type="submission" date="2021-03" db="EMBL/GenBank/DDBJ databases">
        <title>Bacillus suaedae sp. nov., isolated from Suaeda aralocaspica.</title>
        <authorList>
            <person name="Lei R.F.R."/>
        </authorList>
    </citation>
    <scope>NUCLEOTIDE SEQUENCE</scope>
    <source>
        <strain evidence="3">YZJH907-2</strain>
    </source>
</reference>
<dbReference type="Gene3D" id="2.160.20.10">
    <property type="entry name" value="Single-stranded right-handed beta-helix, Pectin lyase-like"/>
    <property type="match status" value="1"/>
</dbReference>
<dbReference type="InterPro" id="IPR035992">
    <property type="entry name" value="Ricin_B-like_lectins"/>
</dbReference>
<evidence type="ECO:0000259" key="2">
    <source>
        <dbReference type="SMART" id="SM00458"/>
    </source>
</evidence>
<feature type="signal peptide" evidence="1">
    <location>
        <begin position="1"/>
        <end position="21"/>
    </location>
</feature>
<evidence type="ECO:0000256" key="1">
    <source>
        <dbReference type="SAM" id="SignalP"/>
    </source>
</evidence>
<keyword evidence="1" id="KW-0732">Signal</keyword>
<dbReference type="SUPFAM" id="SSF51126">
    <property type="entry name" value="Pectin lyase-like"/>
    <property type="match status" value="1"/>
</dbReference>
<sequence length="533" mass="57401">MKVFILGALMLVLSIGLGANADAVKAAEVVNARDFGVTANENSSQTADLHAAMRYFYDRGVEGTVYLPAGTYYFDEAIRFHANVNLIGDGMGTTILKKIGSSPNYVVGNPILHSNSTNLNATISDLTFDADRRNRAQQGLGQVGGMNIDADVSNLTLDRVEVRDATIGALLRRLKDSEIRNSRFDLTSGHAIAFGSESHAVGDVRNNVITNNIITNSTGGSGINLSRATYTTVTNNQVINSVQQADSYGGIRIPNGGEHNTVSNNIVENYPRGIFVLSGAKNNVITDNTVRNSRIHGILIQADGNKIAGNHIQQTNSSLQPEALIRLAPGNNNEIQYNYLQTYDGFSNIGIRVTGTSSSNMINDNIIDTAGTLVSIESGSNNTNNRNSNFFSGNGRFSFENRQSGKLLEVGNADMTDGANVNQWAQTNCSCQQWNLVENNDGYFGIVNANSGKALDVYNGNTTDGANVVQWTHHGGQMQQWKLKPNSAGYFMLINRNSGKALDVEGKSVSDGGNVVQWTSNSGANQQWAISRN</sequence>
<evidence type="ECO:0000313" key="4">
    <source>
        <dbReference type="Proteomes" id="UP000678228"/>
    </source>
</evidence>
<dbReference type="Gene3D" id="2.80.10.50">
    <property type="match status" value="3"/>
</dbReference>
<name>A0A941AU29_9BACI</name>
<proteinExistence type="predicted"/>
<dbReference type="SMART" id="SM00710">
    <property type="entry name" value="PbH1"/>
    <property type="match status" value="8"/>
</dbReference>
<evidence type="ECO:0000313" key="3">
    <source>
        <dbReference type="EMBL" id="MBP3953519.1"/>
    </source>
</evidence>
<dbReference type="InterPro" id="IPR011050">
    <property type="entry name" value="Pectin_lyase_fold/virulence"/>
</dbReference>
<dbReference type="InterPro" id="IPR022441">
    <property type="entry name" value="Para_beta_helix_rpt-2"/>
</dbReference>
<dbReference type="Pfam" id="PF14200">
    <property type="entry name" value="RicinB_lectin_2"/>
    <property type="match status" value="2"/>
</dbReference>
<dbReference type="InterPro" id="IPR006626">
    <property type="entry name" value="PbH1"/>
</dbReference>
<dbReference type="Proteomes" id="UP000678228">
    <property type="component" value="Unassembled WGS sequence"/>
</dbReference>
<accession>A0A941AU29</accession>
<dbReference type="Pfam" id="PF05048">
    <property type="entry name" value="NosD"/>
    <property type="match status" value="1"/>
</dbReference>
<dbReference type="InterPro" id="IPR000772">
    <property type="entry name" value="Ricin_B_lectin"/>
</dbReference>
<dbReference type="Pfam" id="PF12708">
    <property type="entry name" value="Pect-lyase_RHGA_epim"/>
    <property type="match status" value="1"/>
</dbReference>
<dbReference type="InterPro" id="IPR012334">
    <property type="entry name" value="Pectin_lyas_fold"/>
</dbReference>
<dbReference type="PROSITE" id="PS50231">
    <property type="entry name" value="RICIN_B_LECTIN"/>
    <property type="match status" value="1"/>
</dbReference>
<gene>
    <name evidence="3" type="ORF">J7W16_20655</name>
</gene>
<keyword evidence="4" id="KW-1185">Reference proteome</keyword>
<organism evidence="3 4">
    <name type="scientific">Halalkalibacter suaedae</name>
    <dbReference type="NCBI Taxonomy" id="2822140"/>
    <lineage>
        <taxon>Bacteria</taxon>
        <taxon>Bacillati</taxon>
        <taxon>Bacillota</taxon>
        <taxon>Bacilli</taxon>
        <taxon>Bacillales</taxon>
        <taxon>Bacillaceae</taxon>
        <taxon>Halalkalibacter</taxon>
    </lineage>
</organism>
<protein>
    <submittedName>
        <fullName evidence="3">RICIN domain-containing protein</fullName>
    </submittedName>
</protein>